<evidence type="ECO:0000259" key="4">
    <source>
        <dbReference type="Pfam" id="PF00440"/>
    </source>
</evidence>
<accession>A0ABV7QXC2</accession>
<dbReference type="InterPro" id="IPR036271">
    <property type="entry name" value="Tet_transcr_reg_TetR-rel_C_sf"/>
</dbReference>
<dbReference type="SUPFAM" id="SSF46689">
    <property type="entry name" value="Homeodomain-like"/>
    <property type="match status" value="1"/>
</dbReference>
<keyword evidence="1" id="KW-0805">Transcription regulation</keyword>
<dbReference type="InterPro" id="IPR054156">
    <property type="entry name" value="YxaF_TetR_C"/>
</dbReference>
<organism evidence="6 7">
    <name type="scientific">Paracoccus mangrovi</name>
    <dbReference type="NCBI Taxonomy" id="1715645"/>
    <lineage>
        <taxon>Bacteria</taxon>
        <taxon>Pseudomonadati</taxon>
        <taxon>Pseudomonadota</taxon>
        <taxon>Alphaproteobacteria</taxon>
        <taxon>Rhodobacterales</taxon>
        <taxon>Paracoccaceae</taxon>
        <taxon>Paracoccus</taxon>
    </lineage>
</organism>
<protein>
    <submittedName>
        <fullName evidence="6">TetR/AcrR family transcriptional regulator</fullName>
    </submittedName>
</protein>
<evidence type="ECO:0000313" key="7">
    <source>
        <dbReference type="Proteomes" id="UP001595721"/>
    </source>
</evidence>
<keyword evidence="2" id="KW-0238">DNA-binding</keyword>
<evidence type="ECO:0000313" key="6">
    <source>
        <dbReference type="EMBL" id="MFC3526794.1"/>
    </source>
</evidence>
<dbReference type="InterPro" id="IPR009057">
    <property type="entry name" value="Homeodomain-like_sf"/>
</dbReference>
<dbReference type="PANTHER" id="PTHR47506">
    <property type="entry name" value="TRANSCRIPTIONAL REGULATORY PROTEIN"/>
    <property type="match status" value="1"/>
</dbReference>
<keyword evidence="3" id="KW-0804">Transcription</keyword>
<dbReference type="PANTHER" id="PTHR47506:SF1">
    <property type="entry name" value="HTH-TYPE TRANSCRIPTIONAL REGULATOR YJDC"/>
    <property type="match status" value="1"/>
</dbReference>
<dbReference type="EMBL" id="JBHRXJ010000001">
    <property type="protein sequence ID" value="MFC3526794.1"/>
    <property type="molecule type" value="Genomic_DNA"/>
</dbReference>
<evidence type="ECO:0000256" key="3">
    <source>
        <dbReference type="ARBA" id="ARBA00023163"/>
    </source>
</evidence>
<keyword evidence="7" id="KW-1185">Reference proteome</keyword>
<sequence>MARMIAEKSDITPMLAELFRRHGYEGASIGIIVSATGLGRSSLYHLFPGGKQEMATAVLDHIARWFDENVFAPLRGMAPDAALDHMFSAVSDYFRGGQRICLVGAFALDATRDSFAQEIQTYFNDWLTALEQCLRRAGHGDAQARTEAQRILAGIQGGIVLARATGEEQRFHAVIADLRAAQSQIAK</sequence>
<dbReference type="Pfam" id="PF21993">
    <property type="entry name" value="TetR_C_13_2"/>
    <property type="match status" value="1"/>
</dbReference>
<dbReference type="Proteomes" id="UP001595721">
    <property type="component" value="Unassembled WGS sequence"/>
</dbReference>
<feature type="domain" description="Transcriptional regulator LmrA/YxaF-like C-terminal" evidence="5">
    <location>
        <begin position="81"/>
        <end position="174"/>
    </location>
</feature>
<reference evidence="7" key="1">
    <citation type="journal article" date="2019" name="Int. J. Syst. Evol. Microbiol.">
        <title>The Global Catalogue of Microorganisms (GCM) 10K type strain sequencing project: providing services to taxonomists for standard genome sequencing and annotation.</title>
        <authorList>
            <consortium name="The Broad Institute Genomics Platform"/>
            <consortium name="The Broad Institute Genome Sequencing Center for Infectious Disease"/>
            <person name="Wu L."/>
            <person name="Ma J."/>
        </authorList>
    </citation>
    <scope>NUCLEOTIDE SEQUENCE [LARGE SCALE GENOMIC DNA]</scope>
    <source>
        <strain evidence="7">KCTC 42899</strain>
    </source>
</reference>
<gene>
    <name evidence="6" type="ORF">ACFOMH_01325</name>
</gene>
<comment type="caution">
    <text evidence="6">The sequence shown here is derived from an EMBL/GenBank/DDBJ whole genome shotgun (WGS) entry which is preliminary data.</text>
</comment>
<evidence type="ECO:0000256" key="2">
    <source>
        <dbReference type="ARBA" id="ARBA00023125"/>
    </source>
</evidence>
<evidence type="ECO:0000256" key="1">
    <source>
        <dbReference type="ARBA" id="ARBA00023015"/>
    </source>
</evidence>
<feature type="domain" description="HTH tetR-type" evidence="4">
    <location>
        <begin position="16"/>
        <end position="58"/>
    </location>
</feature>
<dbReference type="RefSeq" id="WP_374424689.1">
    <property type="nucleotide sequence ID" value="NZ_JBHRXJ010000001.1"/>
</dbReference>
<dbReference type="SUPFAM" id="SSF48498">
    <property type="entry name" value="Tetracyclin repressor-like, C-terminal domain"/>
    <property type="match status" value="1"/>
</dbReference>
<dbReference type="Gene3D" id="1.10.357.10">
    <property type="entry name" value="Tetracycline Repressor, domain 2"/>
    <property type="match status" value="1"/>
</dbReference>
<dbReference type="Pfam" id="PF00440">
    <property type="entry name" value="TetR_N"/>
    <property type="match status" value="1"/>
</dbReference>
<dbReference type="InterPro" id="IPR001647">
    <property type="entry name" value="HTH_TetR"/>
</dbReference>
<proteinExistence type="predicted"/>
<name>A0ABV7QXC2_9RHOB</name>
<evidence type="ECO:0000259" key="5">
    <source>
        <dbReference type="Pfam" id="PF21993"/>
    </source>
</evidence>